<dbReference type="GO" id="GO:0034599">
    <property type="term" value="P:cellular response to oxidative stress"/>
    <property type="evidence" value="ECO:0007669"/>
    <property type="project" value="TreeGrafter"/>
</dbReference>
<organism evidence="7 8">
    <name type="scientific">SAR86 cluster bacterium</name>
    <dbReference type="NCBI Taxonomy" id="2030880"/>
    <lineage>
        <taxon>Bacteria</taxon>
        <taxon>Pseudomonadati</taxon>
        <taxon>Pseudomonadota</taxon>
        <taxon>Gammaproteobacteria</taxon>
        <taxon>SAR86 cluster</taxon>
    </lineage>
</organism>
<dbReference type="PANTHER" id="PTHR42799">
    <property type="entry name" value="MITOCHONDRIAL PEPTIDE METHIONINE SULFOXIDE REDUCTASE"/>
    <property type="match status" value="1"/>
</dbReference>
<dbReference type="GO" id="GO:0005737">
    <property type="term" value="C:cytoplasm"/>
    <property type="evidence" value="ECO:0007669"/>
    <property type="project" value="TreeGrafter"/>
</dbReference>
<dbReference type="EC" id="1.8.4.11" evidence="5"/>
<evidence type="ECO:0000313" key="7">
    <source>
        <dbReference type="EMBL" id="RZO28546.1"/>
    </source>
</evidence>
<comment type="catalytic activity">
    <reaction evidence="3 5">
        <text>L-methionyl-[protein] + [thioredoxin]-disulfide + H2O = L-methionyl-(S)-S-oxide-[protein] + [thioredoxin]-dithiol</text>
        <dbReference type="Rhea" id="RHEA:14217"/>
        <dbReference type="Rhea" id="RHEA-COMP:10698"/>
        <dbReference type="Rhea" id="RHEA-COMP:10700"/>
        <dbReference type="Rhea" id="RHEA-COMP:12313"/>
        <dbReference type="Rhea" id="RHEA-COMP:12315"/>
        <dbReference type="ChEBI" id="CHEBI:15377"/>
        <dbReference type="ChEBI" id="CHEBI:16044"/>
        <dbReference type="ChEBI" id="CHEBI:29950"/>
        <dbReference type="ChEBI" id="CHEBI:44120"/>
        <dbReference type="ChEBI" id="CHEBI:50058"/>
        <dbReference type="EC" id="1.8.4.11"/>
    </reaction>
</comment>
<dbReference type="PANTHER" id="PTHR42799:SF2">
    <property type="entry name" value="MITOCHONDRIAL PEPTIDE METHIONINE SULFOXIDE REDUCTASE"/>
    <property type="match status" value="1"/>
</dbReference>
<evidence type="ECO:0000313" key="8">
    <source>
        <dbReference type="Proteomes" id="UP000318710"/>
    </source>
</evidence>
<name>A0A520N512_9GAMM</name>
<gene>
    <name evidence="5 7" type="primary">msrA</name>
    <name evidence="7" type="ORF">EVA93_00050</name>
</gene>
<evidence type="ECO:0000256" key="3">
    <source>
        <dbReference type="ARBA" id="ARBA00047806"/>
    </source>
</evidence>
<accession>A0A520N512</accession>
<dbReference type="InterPro" id="IPR036509">
    <property type="entry name" value="Met_Sox_Rdtase_MsrA_sf"/>
</dbReference>
<comment type="function">
    <text evidence="5">Has an important function as a repair enzyme for proteins that have been inactivated by oxidation. Catalyzes the reversible oxidation-reduction of methionine sulfoxide in proteins to methionine.</text>
</comment>
<comment type="catalytic activity">
    <reaction evidence="4 5">
        <text>[thioredoxin]-disulfide + L-methionine + H2O = L-methionine (S)-S-oxide + [thioredoxin]-dithiol</text>
        <dbReference type="Rhea" id="RHEA:19993"/>
        <dbReference type="Rhea" id="RHEA-COMP:10698"/>
        <dbReference type="Rhea" id="RHEA-COMP:10700"/>
        <dbReference type="ChEBI" id="CHEBI:15377"/>
        <dbReference type="ChEBI" id="CHEBI:29950"/>
        <dbReference type="ChEBI" id="CHEBI:50058"/>
        <dbReference type="ChEBI" id="CHEBI:57844"/>
        <dbReference type="ChEBI" id="CHEBI:58772"/>
        <dbReference type="EC" id="1.8.4.11"/>
    </reaction>
</comment>
<keyword evidence="2 5" id="KW-0560">Oxidoreductase</keyword>
<feature type="active site" evidence="5">
    <location>
        <position position="27"/>
    </location>
</feature>
<evidence type="ECO:0000259" key="6">
    <source>
        <dbReference type="Pfam" id="PF01625"/>
    </source>
</evidence>
<protein>
    <recommendedName>
        <fullName evidence="5">Peptide methionine sulfoxide reductase MsrA</fullName>
        <shortName evidence="5">Protein-methionine-S-oxide reductase</shortName>
        <ecNumber evidence="5">1.8.4.11</ecNumber>
    </recommendedName>
    <alternativeName>
        <fullName evidence="5">Peptide-methionine (S)-S-oxide reductase</fullName>
        <shortName evidence="5">Peptide Met(O) reductase</shortName>
    </alternativeName>
</protein>
<comment type="caution">
    <text evidence="7">The sequence shown here is derived from an EMBL/GenBank/DDBJ whole genome shotgun (WGS) entry which is preliminary data.</text>
</comment>
<dbReference type="HAMAP" id="MF_01401">
    <property type="entry name" value="MsrA"/>
    <property type="match status" value="1"/>
</dbReference>
<feature type="domain" description="Peptide methionine sulphoxide reductase MsrA" evidence="6">
    <location>
        <begin position="20"/>
        <end position="173"/>
    </location>
</feature>
<dbReference type="EMBL" id="SHBF01000001">
    <property type="protein sequence ID" value="RZO28546.1"/>
    <property type="molecule type" value="Genomic_DNA"/>
</dbReference>
<evidence type="ECO:0000256" key="5">
    <source>
        <dbReference type="HAMAP-Rule" id="MF_01401"/>
    </source>
</evidence>
<dbReference type="GO" id="GO:0008113">
    <property type="term" value="F:peptide-methionine (S)-S-oxide reductase activity"/>
    <property type="evidence" value="ECO:0007669"/>
    <property type="project" value="UniProtKB-UniRule"/>
</dbReference>
<dbReference type="Pfam" id="PF01625">
    <property type="entry name" value="PMSR"/>
    <property type="match status" value="1"/>
</dbReference>
<dbReference type="AlphaFoldDB" id="A0A520N512"/>
<dbReference type="GO" id="GO:0033744">
    <property type="term" value="F:L-methionine:thioredoxin-disulfide S-oxidoreductase activity"/>
    <property type="evidence" value="ECO:0007669"/>
    <property type="project" value="RHEA"/>
</dbReference>
<sequence length="183" mass="20944">MIHFIKNIPINNNVPENYKEIVFGAGCFWGVERKFWDLPGVFLTSVGYSGGDTENPSYEDVCYRNTNHAEVVKVIYDSNVIDLEALLKIFWECHDPTQGMRQGNDIGTQYRSVIFCSNEHDIERVTNSKEKFQNILRANKFGDITTEISLIKNYYFAEEYHQQYLAKNPNGYCGLGGTGCTLD</sequence>
<comment type="similarity">
    <text evidence="1 5">Belongs to the MsrA Met sulfoxide reductase family.</text>
</comment>
<dbReference type="Proteomes" id="UP000318710">
    <property type="component" value="Unassembled WGS sequence"/>
</dbReference>
<dbReference type="SUPFAM" id="SSF55068">
    <property type="entry name" value="Peptide methionine sulfoxide reductase"/>
    <property type="match status" value="1"/>
</dbReference>
<evidence type="ECO:0000256" key="4">
    <source>
        <dbReference type="ARBA" id="ARBA00048782"/>
    </source>
</evidence>
<evidence type="ECO:0000256" key="1">
    <source>
        <dbReference type="ARBA" id="ARBA00005591"/>
    </source>
</evidence>
<dbReference type="InterPro" id="IPR002569">
    <property type="entry name" value="Met_Sox_Rdtase_MsrA_dom"/>
</dbReference>
<reference evidence="7 8" key="1">
    <citation type="submission" date="2019-02" db="EMBL/GenBank/DDBJ databases">
        <title>Prokaryotic population dynamics and viral predation in marine succession experiment using metagenomics: the confinement effect.</title>
        <authorList>
            <person name="Haro-Moreno J.M."/>
            <person name="Rodriguez-Valera F."/>
            <person name="Lopez-Perez M."/>
        </authorList>
    </citation>
    <scope>NUCLEOTIDE SEQUENCE [LARGE SCALE GENOMIC DNA]</scope>
    <source>
        <strain evidence="7">MED-G160</strain>
    </source>
</reference>
<dbReference type="InterPro" id="IPR050162">
    <property type="entry name" value="MsrA_MetSO_reductase"/>
</dbReference>
<dbReference type="Gene3D" id="3.30.1060.10">
    <property type="entry name" value="Peptide methionine sulphoxide reductase MsrA"/>
    <property type="match status" value="1"/>
</dbReference>
<dbReference type="NCBIfam" id="TIGR00401">
    <property type="entry name" value="msrA"/>
    <property type="match status" value="1"/>
</dbReference>
<proteinExistence type="inferred from homology"/>
<evidence type="ECO:0000256" key="2">
    <source>
        <dbReference type="ARBA" id="ARBA00023002"/>
    </source>
</evidence>